<evidence type="ECO:0000313" key="3">
    <source>
        <dbReference type="EMBL" id="GAA1113752.1"/>
    </source>
</evidence>
<evidence type="ECO:0000313" key="4">
    <source>
        <dbReference type="Proteomes" id="UP001501581"/>
    </source>
</evidence>
<feature type="domain" description="ER-bound oxygenase mpaB/mpaB'/Rubber oxygenase catalytic" evidence="2">
    <location>
        <begin position="31"/>
        <end position="278"/>
    </location>
</feature>
<evidence type="ECO:0000256" key="1">
    <source>
        <dbReference type="SAM" id="MobiDB-lite"/>
    </source>
</evidence>
<keyword evidence="4" id="KW-1185">Reference proteome</keyword>
<dbReference type="Proteomes" id="UP001501581">
    <property type="component" value="Unassembled WGS sequence"/>
</dbReference>
<evidence type="ECO:0000259" key="2">
    <source>
        <dbReference type="Pfam" id="PF09995"/>
    </source>
</evidence>
<accession>A0ABN1U2G6</accession>
<name>A0ABN1U2G6_9ACTN</name>
<dbReference type="InterPro" id="IPR018713">
    <property type="entry name" value="MPAB/Lcp_cat_dom"/>
</dbReference>
<dbReference type="EMBL" id="BAAALG010000017">
    <property type="protein sequence ID" value="GAA1113752.1"/>
    <property type="molecule type" value="Genomic_DNA"/>
</dbReference>
<gene>
    <name evidence="3" type="ORF">GCM10009668_39850</name>
</gene>
<dbReference type="RefSeq" id="WP_343996671.1">
    <property type="nucleotide sequence ID" value="NZ_BAAALG010000017.1"/>
</dbReference>
<comment type="caution">
    <text evidence="3">The sequence shown here is derived from an EMBL/GenBank/DDBJ whole genome shotgun (WGS) entry which is preliminary data.</text>
</comment>
<feature type="region of interest" description="Disordered" evidence="1">
    <location>
        <begin position="1"/>
        <end position="22"/>
    </location>
</feature>
<organism evidence="3 4">
    <name type="scientific">Nocardioides dubius</name>
    <dbReference type="NCBI Taxonomy" id="317019"/>
    <lineage>
        <taxon>Bacteria</taxon>
        <taxon>Bacillati</taxon>
        <taxon>Actinomycetota</taxon>
        <taxon>Actinomycetes</taxon>
        <taxon>Propionibacteriales</taxon>
        <taxon>Nocardioidaceae</taxon>
        <taxon>Nocardioides</taxon>
    </lineage>
</organism>
<dbReference type="PANTHER" id="PTHR36151">
    <property type="entry name" value="BLR2777 PROTEIN"/>
    <property type="match status" value="1"/>
</dbReference>
<dbReference type="Pfam" id="PF09995">
    <property type="entry name" value="MPAB_Lcp_cat"/>
    <property type="match status" value="1"/>
</dbReference>
<sequence length="321" mass="36216">MPLAVEGSTTAGQVPPWHPSQPHHELADDVRWWMGMPVAFGLFGRLALDQVAYREVAAAVDATGRFAENFTNRGIRSYLWGPLLLFGDDADRRATADRLKQMHGAVRGKGTGHFAGERFSALNPDVWKWVGTSSMLVFYNGYLATYGAGLDAEQREVVYRTCLVMSEVDLASARSEVPRTVAEMEAYYEQVASTVLADNEFLHWANASFDALPVPTLIGPRWLHLLITPAWRALTPALSRPARICGEGAAHPRMRELLGVRWTRARQREYRLYLAGIRLFRRVLPPWLLMEPLAYNRYRYERLRAAYAKPQLTTFAPTPPS</sequence>
<proteinExistence type="predicted"/>
<reference evidence="3 4" key="1">
    <citation type="journal article" date="2019" name="Int. J. Syst. Evol. Microbiol.">
        <title>The Global Catalogue of Microorganisms (GCM) 10K type strain sequencing project: providing services to taxonomists for standard genome sequencing and annotation.</title>
        <authorList>
            <consortium name="The Broad Institute Genomics Platform"/>
            <consortium name="The Broad Institute Genome Sequencing Center for Infectious Disease"/>
            <person name="Wu L."/>
            <person name="Ma J."/>
        </authorList>
    </citation>
    <scope>NUCLEOTIDE SEQUENCE [LARGE SCALE GENOMIC DNA]</scope>
    <source>
        <strain evidence="3 4">JCM 13008</strain>
    </source>
</reference>
<protein>
    <recommendedName>
        <fullName evidence="2">ER-bound oxygenase mpaB/mpaB'/Rubber oxygenase catalytic domain-containing protein</fullName>
    </recommendedName>
</protein>
<dbReference type="PANTHER" id="PTHR36151:SF3">
    <property type="entry name" value="ER-BOUND OXYGENASE MPAB_MPAB'_RUBBER OXYGENASE CATALYTIC DOMAIN-CONTAINING PROTEIN"/>
    <property type="match status" value="1"/>
</dbReference>